<dbReference type="NCBIfam" id="TIGR01777">
    <property type="entry name" value="yfcH"/>
    <property type="match status" value="1"/>
</dbReference>
<protein>
    <submittedName>
        <fullName evidence="4">NAD-dependent epimerase</fullName>
    </submittedName>
</protein>
<accession>A0ABQ1UQY0</accession>
<reference evidence="5" key="1">
    <citation type="journal article" date="2019" name="Int. J. Syst. Evol. Microbiol.">
        <title>The Global Catalogue of Microorganisms (GCM) 10K type strain sequencing project: providing services to taxonomists for standard genome sequencing and annotation.</title>
        <authorList>
            <consortium name="The Broad Institute Genomics Platform"/>
            <consortium name="The Broad Institute Genome Sequencing Center for Infectious Disease"/>
            <person name="Wu L."/>
            <person name="Ma J."/>
        </authorList>
    </citation>
    <scope>NUCLEOTIDE SEQUENCE [LARGE SCALE GENOMIC DNA]</scope>
    <source>
        <strain evidence="5">CGMCC 1.15407</strain>
    </source>
</reference>
<dbReference type="Gene3D" id="3.40.50.720">
    <property type="entry name" value="NAD(P)-binding Rossmann-like Domain"/>
    <property type="match status" value="1"/>
</dbReference>
<proteinExistence type="inferred from homology"/>
<evidence type="ECO:0000259" key="2">
    <source>
        <dbReference type="Pfam" id="PF01370"/>
    </source>
</evidence>
<feature type="domain" description="DUF1731" evidence="3">
    <location>
        <begin position="250"/>
        <end position="296"/>
    </location>
</feature>
<evidence type="ECO:0000259" key="3">
    <source>
        <dbReference type="Pfam" id="PF08338"/>
    </source>
</evidence>
<dbReference type="InterPro" id="IPR001509">
    <property type="entry name" value="Epimerase_deHydtase"/>
</dbReference>
<comment type="caution">
    <text evidence="4">The sequence shown here is derived from an EMBL/GenBank/DDBJ whole genome shotgun (WGS) entry which is preliminary data.</text>
</comment>
<evidence type="ECO:0000256" key="1">
    <source>
        <dbReference type="ARBA" id="ARBA00009353"/>
    </source>
</evidence>
<dbReference type="EMBL" id="BMIU01000003">
    <property type="protein sequence ID" value="GGF22977.1"/>
    <property type="molecule type" value="Genomic_DNA"/>
</dbReference>
<dbReference type="Proteomes" id="UP000647339">
    <property type="component" value="Unassembled WGS sequence"/>
</dbReference>
<gene>
    <name evidence="4" type="ORF">GCM10011339_08780</name>
</gene>
<dbReference type="SUPFAM" id="SSF51735">
    <property type="entry name" value="NAD(P)-binding Rossmann-fold domains"/>
    <property type="match status" value="1"/>
</dbReference>
<dbReference type="PANTHER" id="PTHR11092">
    <property type="entry name" value="SUGAR NUCLEOTIDE EPIMERASE RELATED"/>
    <property type="match status" value="1"/>
</dbReference>
<dbReference type="Pfam" id="PF08338">
    <property type="entry name" value="DUF1731"/>
    <property type="match status" value="1"/>
</dbReference>
<comment type="similarity">
    <text evidence="1">Belongs to the NAD(P)-dependent epimerase/dehydratase family. SDR39U1 subfamily.</text>
</comment>
<dbReference type="InterPro" id="IPR036291">
    <property type="entry name" value="NAD(P)-bd_dom_sf"/>
</dbReference>
<keyword evidence="5" id="KW-1185">Reference proteome</keyword>
<organism evidence="4 5">
    <name type="scientific">Echinicola rosea</name>
    <dbReference type="NCBI Taxonomy" id="1807691"/>
    <lineage>
        <taxon>Bacteria</taxon>
        <taxon>Pseudomonadati</taxon>
        <taxon>Bacteroidota</taxon>
        <taxon>Cytophagia</taxon>
        <taxon>Cytophagales</taxon>
        <taxon>Cyclobacteriaceae</taxon>
        <taxon>Echinicola</taxon>
    </lineage>
</organism>
<dbReference type="PANTHER" id="PTHR11092:SF0">
    <property type="entry name" value="EPIMERASE FAMILY PROTEIN SDR39U1"/>
    <property type="match status" value="1"/>
</dbReference>
<evidence type="ECO:0000313" key="4">
    <source>
        <dbReference type="EMBL" id="GGF22977.1"/>
    </source>
</evidence>
<feature type="domain" description="NAD-dependent epimerase/dehydratase" evidence="2">
    <location>
        <begin position="5"/>
        <end position="124"/>
    </location>
</feature>
<sequence length="299" mass="32866">MMKNILISGGSGLIGQALTKTLEANGYAVAWLSRTPEKQPQKSFAWDIKKQSLDTKSLKWADAIIHLAGAGVAEKRWTPARKKLILESRTQSSKLLFDQVRLLENKPQAFISASGANYYGLDNGEEWLNEQSRKGDDFLSMVVDEWEKSIFTFESLGIRTAALRTGVVLSKDGGALPQMLQPPVAAPLGNGNQYMSWIHLQDLVQMYMYALEASHISGSYNAVAPQPVTNRVLTQKAAAAKGKPFINIPVPDFLLKLMLGEMAGMILGGNKISCDKIISGGYQFKYATLAHALEDLFKK</sequence>
<dbReference type="Pfam" id="PF01370">
    <property type="entry name" value="Epimerase"/>
    <property type="match status" value="1"/>
</dbReference>
<name>A0ABQ1UQY0_9BACT</name>
<dbReference type="InterPro" id="IPR010099">
    <property type="entry name" value="SDR39U1"/>
</dbReference>
<dbReference type="InterPro" id="IPR013549">
    <property type="entry name" value="DUF1731"/>
</dbReference>
<evidence type="ECO:0000313" key="5">
    <source>
        <dbReference type="Proteomes" id="UP000647339"/>
    </source>
</evidence>